<protein>
    <recommendedName>
        <fullName evidence="3">Nephrocystin 3-like N-terminal domain-containing protein</fullName>
    </recommendedName>
</protein>
<dbReference type="PANTHER" id="PTHR10039:SF5">
    <property type="entry name" value="NACHT DOMAIN-CONTAINING PROTEIN"/>
    <property type="match status" value="1"/>
</dbReference>
<dbReference type="Gene3D" id="3.40.50.300">
    <property type="entry name" value="P-loop containing nucleotide triphosphate hydrolases"/>
    <property type="match status" value="1"/>
</dbReference>
<dbReference type="Pfam" id="PF24883">
    <property type="entry name" value="NPHP3_N"/>
    <property type="match status" value="1"/>
</dbReference>
<proteinExistence type="predicted"/>
<comment type="caution">
    <text evidence="4">The sequence shown here is derived from an EMBL/GenBank/DDBJ whole genome shotgun (WGS) entry which is preliminary data.</text>
</comment>
<evidence type="ECO:0000313" key="4">
    <source>
        <dbReference type="EMBL" id="KAK7757552.1"/>
    </source>
</evidence>
<dbReference type="InterPro" id="IPR027417">
    <property type="entry name" value="P-loop_NTPase"/>
</dbReference>
<evidence type="ECO:0000259" key="3">
    <source>
        <dbReference type="Pfam" id="PF24883"/>
    </source>
</evidence>
<dbReference type="PANTHER" id="PTHR10039">
    <property type="entry name" value="AMELOGENIN"/>
    <property type="match status" value="1"/>
</dbReference>
<organism evidence="4 5">
    <name type="scientific">Diatrype stigma</name>
    <dbReference type="NCBI Taxonomy" id="117547"/>
    <lineage>
        <taxon>Eukaryota</taxon>
        <taxon>Fungi</taxon>
        <taxon>Dikarya</taxon>
        <taxon>Ascomycota</taxon>
        <taxon>Pezizomycotina</taxon>
        <taxon>Sordariomycetes</taxon>
        <taxon>Xylariomycetidae</taxon>
        <taxon>Xylariales</taxon>
        <taxon>Diatrypaceae</taxon>
        <taxon>Diatrype</taxon>
    </lineage>
</organism>
<dbReference type="AlphaFoldDB" id="A0AAN9V357"/>
<name>A0AAN9V357_9PEZI</name>
<dbReference type="SUPFAM" id="SSF52540">
    <property type="entry name" value="P-loop containing nucleoside triphosphate hydrolases"/>
    <property type="match status" value="1"/>
</dbReference>
<feature type="domain" description="Nephrocystin 3-like N-terminal" evidence="3">
    <location>
        <begin position="314"/>
        <end position="485"/>
    </location>
</feature>
<evidence type="ECO:0000256" key="2">
    <source>
        <dbReference type="SAM" id="MobiDB-lite"/>
    </source>
</evidence>
<sequence>MEVVGFAASILTFIDISYKIVRGTYEIKNAASGATLENAHVGIVTQDLEEVASRLQGLHGHPQQVSDCQLVEISKGCHVLSQELMALLRKIQAKDGSRRESFKAAWAAMQSQSDVKKMKERLDQYRSEITLRLLFLLCTGDSVLKRQLEDIRRDSDMVGNQNARALENLQYQLGDTLRELQARAREMEDRDKDVADNIHYLVSQSTRGSDGMDRVDSTLVTESPTEGSSEDAYRRLGEKLDEIKTFMGKMPCENRLLHRLCFRSIRYREGAIRDPVADTYRWMLKPPPSPTFGKFEDHHTYREVLHRQPSVARFQSFLTGDTESSGSQTFFISGRPGCGKSTLMKFLGHSKLGTNMLETWAGNRKLAVVCMYFWSSDDPLQKSINGFYRAILYHTLKQCPELIDVVFPDSSGEVLFPDDAEFQTAELEAAFSRLAELKHSETHRFCYFIDGLDEYDGDTLEHRNLAQKLVDWANSKAVKIICSARPHTVFLDVFKPMGTTIQLHTLTRSDIKNFAESQFEASLSAPKLAESKETCFSITEDIVDRADGVFLWASLVVRTLINSALEYESSEGQGRFVSLEPAML</sequence>
<dbReference type="InterPro" id="IPR056884">
    <property type="entry name" value="NPHP3-like_N"/>
</dbReference>
<evidence type="ECO:0000313" key="5">
    <source>
        <dbReference type="Proteomes" id="UP001320420"/>
    </source>
</evidence>
<dbReference type="EMBL" id="JAKJXP020000002">
    <property type="protein sequence ID" value="KAK7757552.1"/>
    <property type="molecule type" value="Genomic_DNA"/>
</dbReference>
<accession>A0AAN9V357</accession>
<dbReference type="Proteomes" id="UP001320420">
    <property type="component" value="Unassembled WGS sequence"/>
</dbReference>
<feature type="compositionally biased region" description="Polar residues" evidence="2">
    <location>
        <begin position="218"/>
        <end position="227"/>
    </location>
</feature>
<keyword evidence="5" id="KW-1185">Reference proteome</keyword>
<evidence type="ECO:0000256" key="1">
    <source>
        <dbReference type="ARBA" id="ARBA00022737"/>
    </source>
</evidence>
<keyword evidence="1" id="KW-0677">Repeat</keyword>
<gene>
    <name evidence="4" type="ORF">SLS62_000567</name>
</gene>
<reference evidence="4 5" key="1">
    <citation type="submission" date="2024-02" db="EMBL/GenBank/DDBJ databases">
        <title>De novo assembly and annotation of 12 fungi associated with fruit tree decline syndrome in Ontario, Canada.</title>
        <authorList>
            <person name="Sulman M."/>
            <person name="Ellouze W."/>
            <person name="Ilyukhin E."/>
        </authorList>
    </citation>
    <scope>NUCLEOTIDE SEQUENCE [LARGE SCALE GENOMIC DNA]</scope>
    <source>
        <strain evidence="4 5">M11/M66-122</strain>
    </source>
</reference>
<feature type="region of interest" description="Disordered" evidence="2">
    <location>
        <begin position="206"/>
        <end position="230"/>
    </location>
</feature>